<evidence type="ECO:0000256" key="3">
    <source>
        <dbReference type="ARBA" id="ARBA00004763"/>
    </source>
</evidence>
<dbReference type="InterPro" id="IPR000489">
    <property type="entry name" value="Pterin-binding_dom"/>
</dbReference>
<dbReference type="PANTHER" id="PTHR20941:SF1">
    <property type="entry name" value="FOLIC ACID SYNTHESIS PROTEIN FOL1"/>
    <property type="match status" value="1"/>
</dbReference>
<dbReference type="PROSITE" id="PS00793">
    <property type="entry name" value="DHPS_2"/>
    <property type="match status" value="1"/>
</dbReference>
<evidence type="ECO:0000256" key="6">
    <source>
        <dbReference type="ARBA" id="ARBA00022679"/>
    </source>
</evidence>
<sequence>MGVVNVTPDSFSDGGRWFEPAAAIEHGTLLLEQGADLLDIGGESTRPGAARPTEAEELDRVIGVVRALADQGARISVDTMRSRVAAEALEAGAQLINDVSGGLADPGMAGFVASAGVPFVAMHWRAHSAQMDLEAQYADVLAEVVAELEQRVAGLLEAGVASESIILDPGFGFSKDAGHNWELLAGIEAVIAMGHPVLVGTSRKRFLGRLDTAAGPDAEPTPPSERDAATAATSLLAAQAGAWAVRVHDVPSTRDALAVWEHVQAAGGSGA</sequence>
<dbReference type="NCBIfam" id="TIGR01496">
    <property type="entry name" value="DHPS"/>
    <property type="match status" value="1"/>
</dbReference>
<proteinExistence type="inferred from homology"/>
<dbReference type="Pfam" id="PF00809">
    <property type="entry name" value="Pterin_bind"/>
    <property type="match status" value="1"/>
</dbReference>
<comment type="catalytic activity">
    <reaction evidence="1">
        <text>(7,8-dihydropterin-6-yl)methyl diphosphate + 4-aminobenzoate = 7,8-dihydropteroate + diphosphate</text>
        <dbReference type="Rhea" id="RHEA:19949"/>
        <dbReference type="ChEBI" id="CHEBI:17836"/>
        <dbReference type="ChEBI" id="CHEBI:17839"/>
        <dbReference type="ChEBI" id="CHEBI:33019"/>
        <dbReference type="ChEBI" id="CHEBI:72950"/>
        <dbReference type="EC" id="2.5.1.15"/>
    </reaction>
</comment>
<dbReference type="RefSeq" id="WP_252595864.1">
    <property type="nucleotide sequence ID" value="NZ_CP099489.1"/>
</dbReference>
<keyword evidence="8" id="KW-0460">Magnesium</keyword>
<keyword evidence="12" id="KW-1185">Reference proteome</keyword>
<keyword evidence="6 11" id="KW-0808">Transferase</keyword>
<name>A0ABY4YZN0_9MICO</name>
<feature type="domain" description="Pterin-binding" evidence="10">
    <location>
        <begin position="1"/>
        <end position="258"/>
    </location>
</feature>
<evidence type="ECO:0000256" key="2">
    <source>
        <dbReference type="ARBA" id="ARBA00001946"/>
    </source>
</evidence>
<evidence type="ECO:0000256" key="8">
    <source>
        <dbReference type="ARBA" id="ARBA00022842"/>
    </source>
</evidence>
<comment type="cofactor">
    <cofactor evidence="2">
        <name>Mg(2+)</name>
        <dbReference type="ChEBI" id="CHEBI:18420"/>
    </cofactor>
</comment>
<organism evidence="11 12">
    <name type="scientific">Ornithinimicrobium faecis</name>
    <dbReference type="NCBI Taxonomy" id="2934158"/>
    <lineage>
        <taxon>Bacteria</taxon>
        <taxon>Bacillati</taxon>
        <taxon>Actinomycetota</taxon>
        <taxon>Actinomycetes</taxon>
        <taxon>Micrococcales</taxon>
        <taxon>Ornithinimicrobiaceae</taxon>
        <taxon>Ornithinimicrobium</taxon>
    </lineage>
</organism>
<reference evidence="11" key="1">
    <citation type="submission" date="2022-06" db="EMBL/GenBank/DDBJ databases">
        <title>Ornithinimicrobium HY1793.</title>
        <authorList>
            <person name="Huang Y."/>
        </authorList>
    </citation>
    <scope>NUCLEOTIDE SEQUENCE</scope>
    <source>
        <strain evidence="11">HY1793</strain>
    </source>
</reference>
<evidence type="ECO:0000313" key="12">
    <source>
        <dbReference type="Proteomes" id="UP001056455"/>
    </source>
</evidence>
<dbReference type="GO" id="GO:0004156">
    <property type="term" value="F:dihydropteroate synthase activity"/>
    <property type="evidence" value="ECO:0007669"/>
    <property type="project" value="UniProtKB-EC"/>
</dbReference>
<dbReference type="Proteomes" id="UP001056455">
    <property type="component" value="Chromosome"/>
</dbReference>
<comment type="pathway">
    <text evidence="3">Cofactor biosynthesis; tetrahydrofolate biosynthesis; 7,8-dihydrofolate from 2-amino-4-hydroxy-6-hydroxymethyl-7,8-dihydropteridine diphosphate and 4-aminobenzoate: step 1/2.</text>
</comment>
<evidence type="ECO:0000256" key="1">
    <source>
        <dbReference type="ARBA" id="ARBA00000012"/>
    </source>
</evidence>
<protein>
    <recommendedName>
        <fullName evidence="5">dihydropteroate synthase</fullName>
        <ecNumber evidence="5">2.5.1.15</ecNumber>
    </recommendedName>
</protein>
<evidence type="ECO:0000259" key="10">
    <source>
        <dbReference type="PROSITE" id="PS50972"/>
    </source>
</evidence>
<dbReference type="InterPro" id="IPR006390">
    <property type="entry name" value="DHP_synth_dom"/>
</dbReference>
<evidence type="ECO:0000256" key="9">
    <source>
        <dbReference type="ARBA" id="ARBA00022909"/>
    </source>
</evidence>
<dbReference type="PANTHER" id="PTHR20941">
    <property type="entry name" value="FOLATE SYNTHESIS PROTEINS"/>
    <property type="match status" value="1"/>
</dbReference>
<keyword evidence="7" id="KW-0479">Metal-binding</keyword>
<dbReference type="EMBL" id="CP099489">
    <property type="protein sequence ID" value="USQ82258.1"/>
    <property type="molecule type" value="Genomic_DNA"/>
</dbReference>
<evidence type="ECO:0000256" key="4">
    <source>
        <dbReference type="ARBA" id="ARBA00009503"/>
    </source>
</evidence>
<dbReference type="CDD" id="cd00739">
    <property type="entry name" value="DHPS"/>
    <property type="match status" value="1"/>
</dbReference>
<dbReference type="Gene3D" id="3.20.20.20">
    <property type="entry name" value="Dihydropteroate synthase-like"/>
    <property type="match status" value="1"/>
</dbReference>
<dbReference type="PROSITE" id="PS50972">
    <property type="entry name" value="PTERIN_BINDING"/>
    <property type="match status" value="1"/>
</dbReference>
<evidence type="ECO:0000256" key="7">
    <source>
        <dbReference type="ARBA" id="ARBA00022723"/>
    </source>
</evidence>
<dbReference type="SUPFAM" id="SSF51717">
    <property type="entry name" value="Dihydropteroate synthetase-like"/>
    <property type="match status" value="1"/>
</dbReference>
<accession>A0ABY4YZN0</accession>
<dbReference type="EC" id="2.5.1.15" evidence="5"/>
<dbReference type="InterPro" id="IPR045031">
    <property type="entry name" value="DHP_synth-like"/>
</dbReference>
<comment type="similarity">
    <text evidence="4">Belongs to the DHPS family.</text>
</comment>
<gene>
    <name evidence="11" type="primary">folP</name>
    <name evidence="11" type="ORF">NF556_18700</name>
</gene>
<evidence type="ECO:0000256" key="5">
    <source>
        <dbReference type="ARBA" id="ARBA00012458"/>
    </source>
</evidence>
<evidence type="ECO:0000313" key="11">
    <source>
        <dbReference type="EMBL" id="USQ82258.1"/>
    </source>
</evidence>
<keyword evidence="9" id="KW-0289">Folate biosynthesis</keyword>
<dbReference type="InterPro" id="IPR011005">
    <property type="entry name" value="Dihydropteroate_synth-like_sf"/>
</dbReference>